<evidence type="ECO:0000313" key="10">
    <source>
        <dbReference type="Proteomes" id="UP001140074"/>
    </source>
</evidence>
<dbReference type="Pfam" id="PF06090">
    <property type="entry name" value="Ins_P5_2-kin"/>
    <property type="match status" value="1"/>
</dbReference>
<evidence type="ECO:0000256" key="5">
    <source>
        <dbReference type="ARBA" id="ARBA00022741"/>
    </source>
</evidence>
<dbReference type="PANTHER" id="PTHR14456">
    <property type="entry name" value="INOSITOL POLYPHOSPHATE KINASE 1"/>
    <property type="match status" value="1"/>
</dbReference>
<dbReference type="InterPro" id="IPR043001">
    <property type="entry name" value="IP5_2-K_N_lobe"/>
</dbReference>
<dbReference type="PANTHER" id="PTHR14456:SF2">
    <property type="entry name" value="INOSITOL-PENTAKISPHOSPHATE 2-KINASE"/>
    <property type="match status" value="1"/>
</dbReference>
<evidence type="ECO:0000256" key="1">
    <source>
        <dbReference type="ARBA" id="ARBA00001774"/>
    </source>
</evidence>
<dbReference type="GO" id="GO:0035299">
    <property type="term" value="F:inositol-1,3,4,5,6-pentakisphosphate 2-kinase activity"/>
    <property type="evidence" value="ECO:0007669"/>
    <property type="project" value="UniProtKB-EC"/>
</dbReference>
<keyword evidence="10" id="KW-1185">Reference proteome</keyword>
<sequence length="417" mass="47440">MSISKELVDIQLVPADWDYVEEGIENVIVSYHGKDPKLQGWVLRLTKCDVGADADVDSHEASLFRNKELQRKQDALEFAASIVSPIVGDEYVLPQMLVNVSTEFLLQVRENIESQRPTKRLAKCIDSRQSASMLTKEMISRTPADNTQDVHSVTVELKPKCMALPRSEFFAPESSVKHRVCWYCMHQYTLHEDGNVSKFCPLELFSGDRDRIARSLDHFAQSPNNNFVVFVDGRSVVDEQGKISDKCMPHWDLLRDTVADIAQKEDLFSRLQLVQRELDSFNIESVLPKYKHAMETGALTTEEPGIGAWLNTYTEFRKRLDSGSNDNSIVSDCQAVMELILATTLRDVSVLIKFDSWPARNATDTSSLEHSKYTIGVVDHDPKKLSNIPKYHKLDHDIVATYLQHNPDEARQRPCRE</sequence>
<comment type="domain">
    <text evidence="8">The EXKPK motif is conserved in inositol-pentakisphosphate 2-kinases of both family 1 and 2.</text>
</comment>
<evidence type="ECO:0000256" key="3">
    <source>
        <dbReference type="ARBA" id="ARBA00014846"/>
    </source>
</evidence>
<comment type="function">
    <text evidence="8">Phosphorylates Ins(1,3,4,5,6)P5 at position 2 to form Ins(1,2,3,4,5,6)P6 (InsP6 or phytate).</text>
</comment>
<dbReference type="GO" id="GO:0032958">
    <property type="term" value="P:inositol phosphate biosynthetic process"/>
    <property type="evidence" value="ECO:0007669"/>
    <property type="project" value="TreeGrafter"/>
</dbReference>
<organism evidence="9 10">
    <name type="scientific">Coemansia aciculifera</name>
    <dbReference type="NCBI Taxonomy" id="417176"/>
    <lineage>
        <taxon>Eukaryota</taxon>
        <taxon>Fungi</taxon>
        <taxon>Fungi incertae sedis</taxon>
        <taxon>Zoopagomycota</taxon>
        <taxon>Kickxellomycotina</taxon>
        <taxon>Kickxellomycetes</taxon>
        <taxon>Kickxellales</taxon>
        <taxon>Kickxellaceae</taxon>
        <taxon>Coemansia</taxon>
    </lineage>
</organism>
<dbReference type="EMBL" id="JANBUY010000272">
    <property type="protein sequence ID" value="KAJ2860763.1"/>
    <property type="molecule type" value="Genomic_DNA"/>
</dbReference>
<comment type="catalytic activity">
    <reaction evidence="1 8">
        <text>1D-myo-inositol 1,3,4,5,6-pentakisphosphate + ATP = 1D-myo-inositol hexakisphosphate + ADP + H(+)</text>
        <dbReference type="Rhea" id="RHEA:20313"/>
        <dbReference type="ChEBI" id="CHEBI:15378"/>
        <dbReference type="ChEBI" id="CHEBI:30616"/>
        <dbReference type="ChEBI" id="CHEBI:57733"/>
        <dbReference type="ChEBI" id="CHEBI:58130"/>
        <dbReference type="ChEBI" id="CHEBI:456216"/>
        <dbReference type="EC" id="2.7.1.158"/>
    </reaction>
</comment>
<protein>
    <recommendedName>
        <fullName evidence="3 8">Inositol-pentakisphosphate 2-kinase</fullName>
        <ecNumber evidence="2 8">2.7.1.158</ecNumber>
    </recommendedName>
</protein>
<keyword evidence="6 8" id="KW-0418">Kinase</keyword>
<evidence type="ECO:0000256" key="6">
    <source>
        <dbReference type="ARBA" id="ARBA00022777"/>
    </source>
</evidence>
<dbReference type="AlphaFoldDB" id="A0A9W8IGE3"/>
<evidence type="ECO:0000313" key="9">
    <source>
        <dbReference type="EMBL" id="KAJ2860763.1"/>
    </source>
</evidence>
<dbReference type="EC" id="2.7.1.158" evidence="2 8"/>
<evidence type="ECO:0000256" key="4">
    <source>
        <dbReference type="ARBA" id="ARBA00022679"/>
    </source>
</evidence>
<dbReference type="GO" id="GO:0005524">
    <property type="term" value="F:ATP binding"/>
    <property type="evidence" value="ECO:0007669"/>
    <property type="project" value="UniProtKB-KW"/>
</dbReference>
<keyword evidence="7 8" id="KW-0067">ATP-binding</keyword>
<comment type="caution">
    <text evidence="9">The sequence shown here is derived from an EMBL/GenBank/DDBJ whole genome shotgun (WGS) entry which is preliminary data.</text>
</comment>
<keyword evidence="4 8" id="KW-0808">Transferase</keyword>
<evidence type="ECO:0000256" key="2">
    <source>
        <dbReference type="ARBA" id="ARBA00012023"/>
    </source>
</evidence>
<dbReference type="InterPro" id="IPR009286">
    <property type="entry name" value="Ins_P5_2-kin"/>
</dbReference>
<reference evidence="9" key="1">
    <citation type="submission" date="2022-07" db="EMBL/GenBank/DDBJ databases">
        <title>Phylogenomic reconstructions and comparative analyses of Kickxellomycotina fungi.</title>
        <authorList>
            <person name="Reynolds N.K."/>
            <person name="Stajich J.E."/>
            <person name="Barry K."/>
            <person name="Grigoriev I.V."/>
            <person name="Crous P."/>
            <person name="Smith M.E."/>
        </authorList>
    </citation>
    <scope>NUCLEOTIDE SEQUENCE</scope>
    <source>
        <strain evidence="9">RSA 476</strain>
    </source>
</reference>
<dbReference type="GO" id="GO:0005634">
    <property type="term" value="C:nucleus"/>
    <property type="evidence" value="ECO:0007669"/>
    <property type="project" value="TreeGrafter"/>
</dbReference>
<proteinExistence type="predicted"/>
<evidence type="ECO:0000256" key="8">
    <source>
        <dbReference type="RuleBase" id="RU364126"/>
    </source>
</evidence>
<accession>A0A9W8IGE3</accession>
<gene>
    <name evidence="9" type="ORF">GGH94_005322</name>
</gene>
<keyword evidence="5 8" id="KW-0547">Nucleotide-binding</keyword>
<evidence type="ECO:0000256" key="7">
    <source>
        <dbReference type="ARBA" id="ARBA00022840"/>
    </source>
</evidence>
<dbReference type="Proteomes" id="UP001140074">
    <property type="component" value="Unassembled WGS sequence"/>
</dbReference>
<name>A0A9W8IGE3_9FUNG</name>
<dbReference type="Gene3D" id="3.30.200.110">
    <property type="entry name" value="Inositol-pentakisphosphate 2-kinase, N-lobe"/>
    <property type="match status" value="1"/>
</dbReference>